<proteinExistence type="predicted"/>
<keyword evidence="2" id="KW-1185">Reference proteome</keyword>
<feature type="non-terminal residue" evidence="1">
    <location>
        <position position="1"/>
    </location>
</feature>
<dbReference type="Proteomes" id="UP001057452">
    <property type="component" value="Chromosome 12"/>
</dbReference>
<evidence type="ECO:0000313" key="2">
    <source>
        <dbReference type="Proteomes" id="UP001057452"/>
    </source>
</evidence>
<sequence>RQNQRLHRCERNTHCDKAGPHPARLTHQSSGVQQKGKSSQGEEEESRMKMVRRHTDKQRQSA</sequence>
<dbReference type="EMBL" id="CM043796">
    <property type="protein sequence ID" value="KAI4816831.1"/>
    <property type="molecule type" value="Genomic_DNA"/>
</dbReference>
<comment type="caution">
    <text evidence="1">The sequence shown here is derived from an EMBL/GenBank/DDBJ whole genome shotgun (WGS) entry which is preliminary data.</text>
</comment>
<feature type="non-terminal residue" evidence="1">
    <location>
        <position position="62"/>
    </location>
</feature>
<accession>A0ACB9WU52</accession>
<evidence type="ECO:0000313" key="1">
    <source>
        <dbReference type="EMBL" id="KAI4816831.1"/>
    </source>
</evidence>
<protein>
    <submittedName>
        <fullName evidence="1">Uncharacterized protein</fullName>
    </submittedName>
</protein>
<reference evidence="1" key="1">
    <citation type="submission" date="2022-05" db="EMBL/GenBank/DDBJ databases">
        <title>Chromosome-level genome of Chaenocephalus aceratus.</title>
        <authorList>
            <person name="Park H."/>
        </authorList>
    </citation>
    <scope>NUCLEOTIDE SEQUENCE</scope>
    <source>
        <strain evidence="1">KU_202001</strain>
    </source>
</reference>
<name>A0ACB9WU52_CHAAC</name>
<organism evidence="1 2">
    <name type="scientific">Chaenocephalus aceratus</name>
    <name type="common">Blackfin icefish</name>
    <name type="synonym">Chaenichthys aceratus</name>
    <dbReference type="NCBI Taxonomy" id="36190"/>
    <lineage>
        <taxon>Eukaryota</taxon>
        <taxon>Metazoa</taxon>
        <taxon>Chordata</taxon>
        <taxon>Craniata</taxon>
        <taxon>Vertebrata</taxon>
        <taxon>Euteleostomi</taxon>
        <taxon>Actinopterygii</taxon>
        <taxon>Neopterygii</taxon>
        <taxon>Teleostei</taxon>
        <taxon>Neoteleostei</taxon>
        <taxon>Acanthomorphata</taxon>
        <taxon>Eupercaria</taxon>
        <taxon>Perciformes</taxon>
        <taxon>Notothenioidei</taxon>
        <taxon>Channichthyidae</taxon>
        <taxon>Chaenocephalus</taxon>
    </lineage>
</organism>
<gene>
    <name evidence="1" type="ORF">KUCAC02_009135</name>
</gene>